<dbReference type="Proteomes" id="UP000831786">
    <property type="component" value="Chromosome"/>
</dbReference>
<organism evidence="1 2">
    <name type="scientific">Leucobacter allii</name>
    <dbReference type="NCBI Taxonomy" id="2932247"/>
    <lineage>
        <taxon>Bacteria</taxon>
        <taxon>Bacillati</taxon>
        <taxon>Actinomycetota</taxon>
        <taxon>Actinomycetes</taxon>
        <taxon>Micrococcales</taxon>
        <taxon>Microbacteriaceae</taxon>
        <taxon>Leucobacter</taxon>
    </lineage>
</organism>
<dbReference type="InterPro" id="IPR036291">
    <property type="entry name" value="NAD(P)-bd_dom_sf"/>
</dbReference>
<dbReference type="EMBL" id="CP095045">
    <property type="protein sequence ID" value="UOQ56038.1"/>
    <property type="molecule type" value="Genomic_DNA"/>
</dbReference>
<accession>A0ABY4FHR3</accession>
<dbReference type="InterPro" id="IPR051207">
    <property type="entry name" value="ComplexI_NDUFA9_subunit"/>
</dbReference>
<dbReference type="Gene3D" id="3.40.50.720">
    <property type="entry name" value="NAD(P)-binding Rossmann-like Domain"/>
    <property type="match status" value="1"/>
</dbReference>
<keyword evidence="2" id="KW-1185">Reference proteome</keyword>
<proteinExistence type="predicted"/>
<dbReference type="PANTHER" id="PTHR12126">
    <property type="entry name" value="NADH-UBIQUINONE OXIDOREDUCTASE 39 KDA SUBUNIT-RELATED"/>
    <property type="match status" value="1"/>
</dbReference>
<dbReference type="SUPFAM" id="SSF51735">
    <property type="entry name" value="NAD(P)-binding Rossmann-fold domains"/>
    <property type="match status" value="1"/>
</dbReference>
<evidence type="ECO:0000313" key="2">
    <source>
        <dbReference type="Proteomes" id="UP000831786"/>
    </source>
</evidence>
<reference evidence="1 2" key="1">
    <citation type="submission" date="2022-04" db="EMBL/GenBank/DDBJ databases">
        <title>Leucobacter sp. isolated from rhizosphere of garlic.</title>
        <authorList>
            <person name="Won M."/>
            <person name="Lee C.-M."/>
            <person name="Woen H.-Y."/>
            <person name="Kwon S.-W."/>
        </authorList>
    </citation>
    <scope>NUCLEOTIDE SEQUENCE [LARGE SCALE GENOMIC DNA]</scope>
    <source>
        <strain evidence="1 2">H21R-40</strain>
    </source>
</reference>
<protein>
    <submittedName>
        <fullName evidence="1">SDR family oxidoreductase</fullName>
    </submittedName>
</protein>
<gene>
    <name evidence="1" type="ORF">MUN78_10015</name>
</gene>
<dbReference type="RefSeq" id="WP_244726186.1">
    <property type="nucleotide sequence ID" value="NZ_CP095045.1"/>
</dbReference>
<sequence length="253" mass="26737">MRLAVAGATGQLGRRVAATAEDAGHRVVRISRATGVDLTTGAGLPEALRGVDAVIDASSTGSMRARESIEFFGAVTRHLLAAEEAEGVPHHVAVSIVGAARLGAGYYAGKRVQEELVTGRPGGWSLLRTTQFHGFVRQLIPAGRLGPIQLVPTMRAQPVAVDEVAAELVRIASGAPLGVVRDLAGPREERMAELVARYLRATGERRRVLQLPFPGAWGRGMRDGSLLPGPDAGLGTQTFDDWLRVSAEGADRD</sequence>
<dbReference type="PANTHER" id="PTHR12126:SF11">
    <property type="entry name" value="NADH DEHYDROGENASE [UBIQUINONE] 1 ALPHA SUBCOMPLEX SUBUNIT 9, MITOCHONDRIAL"/>
    <property type="match status" value="1"/>
</dbReference>
<evidence type="ECO:0000313" key="1">
    <source>
        <dbReference type="EMBL" id="UOQ56038.1"/>
    </source>
</evidence>
<name>A0ABY4FHR3_9MICO</name>